<dbReference type="Gene3D" id="1.20.1280.50">
    <property type="match status" value="1"/>
</dbReference>
<organism evidence="2 3">
    <name type="scientific">Trametes pubescens</name>
    <name type="common">White-rot fungus</name>
    <dbReference type="NCBI Taxonomy" id="154538"/>
    <lineage>
        <taxon>Eukaryota</taxon>
        <taxon>Fungi</taxon>
        <taxon>Dikarya</taxon>
        <taxon>Basidiomycota</taxon>
        <taxon>Agaricomycotina</taxon>
        <taxon>Agaricomycetes</taxon>
        <taxon>Polyporales</taxon>
        <taxon>Polyporaceae</taxon>
        <taxon>Trametes</taxon>
    </lineage>
</organism>
<gene>
    <name evidence="2" type="ORF">TRAPUB_925</name>
</gene>
<dbReference type="EMBL" id="MNAD01001078">
    <property type="protein sequence ID" value="OJT08163.1"/>
    <property type="molecule type" value="Genomic_DNA"/>
</dbReference>
<comment type="caution">
    <text evidence="2">The sequence shown here is derived from an EMBL/GenBank/DDBJ whole genome shotgun (WGS) entry which is preliminary data.</text>
</comment>
<name>A0A1M2VKU9_TRAPU</name>
<keyword evidence="3" id="KW-1185">Reference proteome</keyword>
<dbReference type="SUPFAM" id="SSF81383">
    <property type="entry name" value="F-box domain"/>
    <property type="match status" value="1"/>
</dbReference>
<dbReference type="AlphaFoldDB" id="A0A1M2VKU9"/>
<dbReference type="STRING" id="154538.A0A1M2VKU9"/>
<evidence type="ECO:0000313" key="2">
    <source>
        <dbReference type="EMBL" id="OJT08163.1"/>
    </source>
</evidence>
<reference evidence="2 3" key="1">
    <citation type="submission" date="2016-10" db="EMBL/GenBank/DDBJ databases">
        <title>Genome sequence of the basidiomycete white-rot fungus Trametes pubescens.</title>
        <authorList>
            <person name="Makela M.R."/>
            <person name="Granchi Z."/>
            <person name="Peng M."/>
            <person name="De Vries R.P."/>
            <person name="Grigoriev I."/>
            <person name="Riley R."/>
            <person name="Hilden K."/>
        </authorList>
    </citation>
    <scope>NUCLEOTIDE SEQUENCE [LARGE SCALE GENOMIC DNA]</scope>
    <source>
        <strain evidence="2 3">FBCC735</strain>
    </source>
</reference>
<evidence type="ECO:0000313" key="3">
    <source>
        <dbReference type="Proteomes" id="UP000184267"/>
    </source>
</evidence>
<proteinExistence type="predicted"/>
<evidence type="ECO:0000259" key="1">
    <source>
        <dbReference type="PROSITE" id="PS50181"/>
    </source>
</evidence>
<dbReference type="InterPro" id="IPR001810">
    <property type="entry name" value="F-box_dom"/>
</dbReference>
<dbReference type="OMA" id="IFHYVVW"/>
<feature type="domain" description="F-box" evidence="1">
    <location>
        <begin position="95"/>
        <end position="151"/>
    </location>
</feature>
<protein>
    <recommendedName>
        <fullName evidence="1">F-box domain-containing protein</fullName>
    </recommendedName>
</protein>
<dbReference type="PROSITE" id="PS50181">
    <property type="entry name" value="FBOX"/>
    <property type="match status" value="1"/>
</dbReference>
<dbReference type="Proteomes" id="UP000184267">
    <property type="component" value="Unassembled WGS sequence"/>
</dbReference>
<dbReference type="InterPro" id="IPR036047">
    <property type="entry name" value="F-box-like_dom_sf"/>
</dbReference>
<sequence length="575" mass="65508">MSSVAQLPPNHTLNQVQNPLAQWNSDELVRTYLRSSMPIVAPGNPVIAQTRLQMLRVRMFELETLRKSIHPATSIEFDRELASVLYKRKLLLWLQFPIRDLPDEILTIIFRFVVWSSVGADEANHHRLYLTWVCRRFRALALSDSTLWNSVWFRDSAPWKRSFAFIERAGTAALDIRIDEKSGPKGTAHDNPPKYPQITVPQIKELLKVLKPRIHQLRILVVVLANIDVVEAFMEGLSKAGPALSLERIEVHRTGQPYLWPREKSEGAGGRLALSEHPIPKLRWLSLNGVTTNWNALPLSNLRTIDLRRMVVQACPNSNRWTEILGASHDLFKLSLDAAGPQLDPKRQRIGHARPADLPSLRDLTIGDMTCIYAVHVLAHMNAPRVMSLALMSLTGQDYGPLLEMLRGRFPEVRMLQLQGLEMAKTDLNMERAVRWFESMPRLKLFRFSQTKPYILDALLADPREYRAPGEMDTRPANGQEDKRPIICPELDTVHFHAQGDADVSTFAKGRKDLGVMLKRVYTPESSHAKIKREEVVRIRASIGQLCVVSHVQMTQEEDAIYEEMANSLGVVRRR</sequence>
<accession>A0A1M2VKU9</accession>
<dbReference type="OrthoDB" id="3226575at2759"/>